<dbReference type="Pfam" id="PF07940">
    <property type="entry name" value="Hepar_II_III_C"/>
    <property type="match status" value="1"/>
</dbReference>
<feature type="domain" description="Heparinase II/III-like C-terminal" evidence="3">
    <location>
        <begin position="500"/>
        <end position="725"/>
    </location>
</feature>
<dbReference type="STRING" id="679937.Bcop_1983"/>
<comment type="subcellular location">
    <subcellularLocation>
        <location evidence="1">Cell envelope</location>
    </subcellularLocation>
</comment>
<accession>F3ZSK6</accession>
<dbReference type="InterPro" id="IPR012480">
    <property type="entry name" value="Hepar_II_III_C"/>
</dbReference>
<gene>
    <name evidence="5" type="ORF">Bcop_1983</name>
</gene>
<proteinExistence type="predicted"/>
<dbReference type="SUPFAM" id="SSF48230">
    <property type="entry name" value="Chondroitin AC/alginate lyase"/>
    <property type="match status" value="1"/>
</dbReference>
<dbReference type="EMBL" id="CM001167">
    <property type="protein sequence ID" value="EGJ72158.1"/>
    <property type="molecule type" value="Genomic_DNA"/>
</dbReference>
<dbReference type="InterPro" id="IPR008929">
    <property type="entry name" value="Chondroitin_lyas"/>
</dbReference>
<dbReference type="InterPro" id="IPR013783">
    <property type="entry name" value="Ig-like_fold"/>
</dbReference>
<evidence type="ECO:0000313" key="6">
    <source>
        <dbReference type="Proteomes" id="UP000018439"/>
    </source>
</evidence>
<evidence type="ECO:0000256" key="1">
    <source>
        <dbReference type="ARBA" id="ARBA00004196"/>
    </source>
</evidence>
<dbReference type="AlphaFoldDB" id="F3ZSK6"/>
<dbReference type="Gene3D" id="1.50.10.100">
    <property type="entry name" value="Chondroitin AC/alginate lyase"/>
    <property type="match status" value="1"/>
</dbReference>
<dbReference type="InterPro" id="IPR032518">
    <property type="entry name" value="HepII_N"/>
</dbReference>
<evidence type="ECO:0000259" key="3">
    <source>
        <dbReference type="Pfam" id="PF07940"/>
    </source>
</evidence>
<dbReference type="GO" id="GO:0016829">
    <property type="term" value="F:lyase activity"/>
    <property type="evidence" value="ECO:0007669"/>
    <property type="project" value="InterPro"/>
</dbReference>
<dbReference type="eggNOG" id="ENOG502ZAXA">
    <property type="taxonomic scope" value="Bacteria"/>
</dbReference>
<protein>
    <submittedName>
        <fullName evidence="5">Heparinase II/III family protein</fullName>
    </submittedName>
</protein>
<feature type="signal peptide" evidence="2">
    <location>
        <begin position="1"/>
        <end position="19"/>
    </location>
</feature>
<dbReference type="Proteomes" id="UP000018439">
    <property type="component" value="Chromosome"/>
</dbReference>
<organism evidence="5 6">
    <name type="scientific">Bacteroides coprosuis DSM 18011</name>
    <dbReference type="NCBI Taxonomy" id="679937"/>
    <lineage>
        <taxon>Bacteria</taxon>
        <taxon>Pseudomonadati</taxon>
        <taxon>Bacteroidota</taxon>
        <taxon>Bacteroidia</taxon>
        <taxon>Bacteroidales</taxon>
        <taxon>Bacteroidaceae</taxon>
        <taxon>Bacteroides</taxon>
    </lineage>
</organism>
<evidence type="ECO:0000313" key="5">
    <source>
        <dbReference type="EMBL" id="EGJ72158.1"/>
    </source>
</evidence>
<dbReference type="OrthoDB" id="9772435at2"/>
<dbReference type="HOGENOM" id="CLU_016255_0_0_10"/>
<evidence type="ECO:0000259" key="4">
    <source>
        <dbReference type="Pfam" id="PF16332"/>
    </source>
</evidence>
<dbReference type="Pfam" id="PF16332">
    <property type="entry name" value="DUF4962"/>
    <property type="match status" value="1"/>
</dbReference>
<feature type="domain" description="Heparinase II N-terminal" evidence="4">
    <location>
        <begin position="27"/>
        <end position="482"/>
    </location>
</feature>
<dbReference type="GO" id="GO:0030313">
    <property type="term" value="C:cell envelope"/>
    <property type="evidence" value="ECO:0007669"/>
    <property type="project" value="UniProtKB-SubCell"/>
</dbReference>
<keyword evidence="6" id="KW-1185">Reference proteome</keyword>
<dbReference type="Gene3D" id="2.70.98.70">
    <property type="match status" value="1"/>
</dbReference>
<dbReference type="Gene3D" id="2.60.40.10">
    <property type="entry name" value="Immunoglobulins"/>
    <property type="match status" value="1"/>
</dbReference>
<sequence length="843" mass="96399">MKNLLLLLCFLPFALPAQEAVKHIDKEAIHYRMRQHAYPAGGEVVKTNPVALLWPVVREGKVSYGVRLSQDPNFSEGKTIAVSRLPWAMYNTHRKLAKGTWYWQYQINKKGEYPQKSEVYQFEITDDVDVLETPTIHEFLDIVKGYEHPRIFLPPNQLNDFRLRNADSKDAKKVIQEATKNLNQELIPEAPTRPRDTTGVEGFEKKVLMRFMYHRFGEVVRQPIENQALAYLLTHDDKYAKEALRQALHIAGMDPKGPATQEDFNAASAMLAMATAYDVAYPYMSEAEKESLKKAIKVRGDHFFRSYANMFEAHGMDNHVWQHTLRRFFMTAIAMVGEIDDADQWLSFCYEVWCSRFPVLGGRDGGWHDGSSYYQVNFETFILIPKILKNLTGVDFFDIPWFKNAGKFLAYSFPKNSYSTGFGDGFEAMLKPNKKYIAYADALAREVGDPIARAYANNLVNGDLDKLGQDKDFRLYRLLTEKKATDTPQVSLDSIPTAGYFPDAGFALFHTNMAKTRRNLMLSFFSVPFGATGHAHAAQNGFTISYGGKQLFGGSGYYSNFNDPHTLKHYRTRGHNTILADNKAMVIGENGYGWIPRFANTEALGYALGDGSHAFGDMTAEFWLDRMEKSKVEYTAENGFGNPKVKHFRRHIALLRPNMVVIYDELEAEQAINWSWLLHSYQKMVRKDGALWGENEFVNAQVYLFSSDKKLKHTITNEYFEPAVNWKKKPVNGSIEYAKNWHANFDTKGKSKKMRFLALIRIDEKKNELIIPKITDKDIRIKGWSISAEMDASKPARLEIMNKKGDGIYYNSPRVKSKLEGSTIIFDKNSIVEELVDKLPISR</sequence>
<name>F3ZSK6_9BACE</name>
<feature type="chain" id="PRO_5003304000" evidence="2">
    <location>
        <begin position="20"/>
        <end position="843"/>
    </location>
</feature>
<evidence type="ECO:0000256" key="2">
    <source>
        <dbReference type="SAM" id="SignalP"/>
    </source>
</evidence>
<reference evidence="5 6" key="1">
    <citation type="journal article" date="2011" name="Stand. Genomic Sci.">
        <title>Non-contiguous finished genome sequence of Bacteroides coprosuis type strain (PC139).</title>
        <authorList>
            <person name="Land M."/>
            <person name="Held B."/>
            <person name="Gronow S."/>
            <person name="Abt B."/>
            <person name="Lucas S."/>
            <person name="Del Rio T.G."/>
            <person name="Nolan M."/>
            <person name="Tice H."/>
            <person name="Cheng J.F."/>
            <person name="Pitluck S."/>
            <person name="Liolios K."/>
            <person name="Pagani I."/>
            <person name="Ivanova N."/>
            <person name="Mavromatis K."/>
            <person name="Mikhailova N."/>
            <person name="Pati A."/>
            <person name="Tapia R."/>
            <person name="Han C."/>
            <person name="Goodwin L."/>
            <person name="Chen A."/>
            <person name="Palaniappan K."/>
            <person name="Hauser L."/>
            <person name="Brambilla E.M."/>
            <person name="Rohde M."/>
            <person name="Goker M."/>
            <person name="Detter J.C."/>
            <person name="Woyke T."/>
            <person name="Bristow J."/>
            <person name="Eisen J.A."/>
            <person name="Markowitz V."/>
            <person name="Hugenholtz P."/>
            <person name="Kyrpides N.C."/>
            <person name="Klenk H.P."/>
            <person name="Lapidus A."/>
        </authorList>
    </citation>
    <scope>NUCLEOTIDE SEQUENCE</scope>
    <source>
        <strain evidence="5 6">DSM 18011</strain>
    </source>
</reference>
<keyword evidence="2" id="KW-0732">Signal</keyword>